<dbReference type="RefSeq" id="WP_047763538.1">
    <property type="nucleotide sequence ID" value="NZ_LAQL01000004.1"/>
</dbReference>
<dbReference type="AlphaFoldDB" id="A0A0H2ML55"/>
<keyword evidence="2" id="KW-1185">Reference proteome</keyword>
<reference evidence="1 2" key="1">
    <citation type="submission" date="2015-03" db="EMBL/GenBank/DDBJ databases">
        <title>Genome Sequence of Kiloniella spongiae MEBiC09566, isolated from a marine sponge.</title>
        <authorList>
            <person name="Shao Z."/>
            <person name="Wang L."/>
            <person name="Li X."/>
        </authorList>
    </citation>
    <scope>NUCLEOTIDE SEQUENCE [LARGE SCALE GENOMIC DNA]</scope>
    <source>
        <strain evidence="1 2">MEBiC09566</strain>
    </source>
</reference>
<dbReference type="EMBL" id="LAQL01000004">
    <property type="protein sequence ID" value="KLN61457.1"/>
    <property type="molecule type" value="Genomic_DNA"/>
</dbReference>
<protein>
    <submittedName>
        <fullName evidence="1">Uncharacterized protein</fullName>
    </submittedName>
</protein>
<name>A0A0H2ML55_9PROT</name>
<dbReference type="Gene3D" id="1.25.40.10">
    <property type="entry name" value="Tetratricopeptide repeat domain"/>
    <property type="match status" value="1"/>
</dbReference>
<evidence type="ECO:0000313" key="2">
    <source>
        <dbReference type="Proteomes" id="UP000035444"/>
    </source>
</evidence>
<comment type="caution">
    <text evidence="1">The sequence shown here is derived from an EMBL/GenBank/DDBJ whole genome shotgun (WGS) entry which is preliminary data.</text>
</comment>
<proteinExistence type="predicted"/>
<accession>A0A0H2ML55</accession>
<evidence type="ECO:0000313" key="1">
    <source>
        <dbReference type="EMBL" id="KLN61457.1"/>
    </source>
</evidence>
<organism evidence="1 2">
    <name type="scientific">Kiloniella spongiae</name>
    <dbReference type="NCBI Taxonomy" id="1489064"/>
    <lineage>
        <taxon>Bacteria</taxon>
        <taxon>Pseudomonadati</taxon>
        <taxon>Pseudomonadota</taxon>
        <taxon>Alphaproteobacteria</taxon>
        <taxon>Rhodospirillales</taxon>
        <taxon>Kiloniellaceae</taxon>
        <taxon>Kiloniella</taxon>
    </lineage>
</organism>
<gene>
    <name evidence="1" type="ORF">WH96_07505</name>
</gene>
<dbReference type="OrthoDB" id="8478337at2"/>
<dbReference type="Proteomes" id="UP000035444">
    <property type="component" value="Unassembled WGS sequence"/>
</dbReference>
<sequence>MLDVTKFWSDTFYVMSFALLFSAFGGGVNASEPSKSQNWEKSSLLQNWDQCGGDYTPPEWCSDLPEEIDLDKSYTNYRDTLENNKKAEAERMLKAAKILESRVGAARNVQGGKLYKQDLITISKQANAGDKEAMELLAWMYVQGMMPKTNKDLDPNEAAYIWYGRAYLAGAKEAKENMDKIWPSLSVTQQRRIAKLFDQNNSR</sequence>
<dbReference type="InterPro" id="IPR011990">
    <property type="entry name" value="TPR-like_helical_dom_sf"/>
</dbReference>